<evidence type="ECO:0000256" key="1">
    <source>
        <dbReference type="SAM" id="Phobius"/>
    </source>
</evidence>
<keyword evidence="1" id="KW-0472">Membrane</keyword>
<proteinExistence type="predicted"/>
<evidence type="ECO:0000313" key="2">
    <source>
        <dbReference type="EMBL" id="SVC67797.1"/>
    </source>
</evidence>
<protein>
    <submittedName>
        <fullName evidence="2">Uncharacterized protein</fullName>
    </submittedName>
</protein>
<organism evidence="2">
    <name type="scientific">marine metagenome</name>
    <dbReference type="NCBI Taxonomy" id="408172"/>
    <lineage>
        <taxon>unclassified sequences</taxon>
        <taxon>metagenomes</taxon>
        <taxon>ecological metagenomes</taxon>
    </lineage>
</organism>
<feature type="non-terminal residue" evidence="2">
    <location>
        <position position="1"/>
    </location>
</feature>
<dbReference type="EMBL" id="UINC01104556">
    <property type="protein sequence ID" value="SVC67797.1"/>
    <property type="molecule type" value="Genomic_DNA"/>
</dbReference>
<gene>
    <name evidence="2" type="ORF">METZ01_LOCUS320651</name>
</gene>
<accession>A0A382P4P6</accession>
<keyword evidence="1" id="KW-1133">Transmembrane helix</keyword>
<dbReference type="AlphaFoldDB" id="A0A382P4P6"/>
<reference evidence="2" key="1">
    <citation type="submission" date="2018-05" db="EMBL/GenBank/DDBJ databases">
        <authorList>
            <person name="Lanie J.A."/>
            <person name="Ng W.-L."/>
            <person name="Kazmierczak K.M."/>
            <person name="Andrzejewski T.M."/>
            <person name="Davidsen T.M."/>
            <person name="Wayne K.J."/>
            <person name="Tettelin H."/>
            <person name="Glass J.I."/>
            <person name="Rusch D."/>
            <person name="Podicherti R."/>
            <person name="Tsui H.-C.T."/>
            <person name="Winkler M.E."/>
        </authorList>
    </citation>
    <scope>NUCLEOTIDE SEQUENCE</scope>
</reference>
<name>A0A382P4P6_9ZZZZ</name>
<feature type="transmembrane region" description="Helical" evidence="1">
    <location>
        <begin position="12"/>
        <end position="31"/>
    </location>
</feature>
<keyword evidence="1" id="KW-0812">Transmembrane</keyword>
<sequence>PFNVDMDYSKLIPLGKLKKLLFIALLVVFFFG</sequence>